<reference evidence="3" key="1">
    <citation type="journal article" date="2014" name="Nat. Genet.">
        <title>A reference genome for common bean and genome-wide analysis of dual domestications.</title>
        <authorList>
            <person name="Schmutz J."/>
            <person name="McClean P.E."/>
            <person name="Mamidi S."/>
            <person name="Wu G.A."/>
            <person name="Cannon S.B."/>
            <person name="Grimwood J."/>
            <person name="Jenkins J."/>
            <person name="Shu S."/>
            <person name="Song Q."/>
            <person name="Chavarro C."/>
            <person name="Torres-Torres M."/>
            <person name="Geffroy V."/>
            <person name="Moghaddam S.M."/>
            <person name="Gao D."/>
            <person name="Abernathy B."/>
            <person name="Barry K."/>
            <person name="Blair M."/>
            <person name="Brick M.A."/>
            <person name="Chovatia M."/>
            <person name="Gepts P."/>
            <person name="Goodstein D.M."/>
            <person name="Gonzales M."/>
            <person name="Hellsten U."/>
            <person name="Hyten D.L."/>
            <person name="Jia G."/>
            <person name="Kelly J.D."/>
            <person name="Kudrna D."/>
            <person name="Lee R."/>
            <person name="Richard M.M."/>
            <person name="Miklas P.N."/>
            <person name="Osorno J.M."/>
            <person name="Rodrigues J."/>
            <person name="Thareau V."/>
            <person name="Urrea C.A."/>
            <person name="Wang M."/>
            <person name="Yu Y."/>
            <person name="Zhang M."/>
            <person name="Wing R.A."/>
            <person name="Cregan P.B."/>
            <person name="Rokhsar D.S."/>
            <person name="Jackson S.A."/>
        </authorList>
    </citation>
    <scope>NUCLEOTIDE SEQUENCE [LARGE SCALE GENOMIC DNA]</scope>
    <source>
        <strain evidence="3">cv. G19833</strain>
    </source>
</reference>
<feature type="transmembrane region" description="Helical" evidence="1">
    <location>
        <begin position="259"/>
        <end position="283"/>
    </location>
</feature>
<protein>
    <recommendedName>
        <fullName evidence="4">Transmembrane protein</fullName>
    </recommendedName>
</protein>
<evidence type="ECO:0000313" key="2">
    <source>
        <dbReference type="EMBL" id="ESW03924.1"/>
    </source>
</evidence>
<proteinExistence type="predicted"/>
<dbReference type="PANTHER" id="PTHR31414">
    <property type="entry name" value="TRANSMEMBRANE PROTEIN DDB_G0292058"/>
    <property type="match status" value="1"/>
</dbReference>
<name>V7AEG8_PHAVU</name>
<dbReference type="eggNOG" id="ENOG502QVXZ">
    <property type="taxonomic scope" value="Eukaryota"/>
</dbReference>
<dbReference type="OMA" id="SCHFSPI"/>
<dbReference type="InterPro" id="IPR040283">
    <property type="entry name" value="DDB_G0292058-like"/>
</dbReference>
<feature type="transmembrane region" description="Helical" evidence="1">
    <location>
        <begin position="456"/>
        <end position="477"/>
    </location>
</feature>
<evidence type="ECO:0000256" key="1">
    <source>
        <dbReference type="SAM" id="Phobius"/>
    </source>
</evidence>
<gene>
    <name evidence="2" type="ORF">PHAVU_011G052700g</name>
</gene>
<evidence type="ECO:0008006" key="4">
    <source>
        <dbReference type="Google" id="ProtNLM"/>
    </source>
</evidence>
<dbReference type="AlphaFoldDB" id="V7AEG8"/>
<dbReference type="Gramene" id="ESW03924">
    <property type="protein sequence ID" value="ESW03924"/>
    <property type="gene ID" value="PHAVU_011G052700g"/>
</dbReference>
<keyword evidence="3" id="KW-1185">Reference proteome</keyword>
<dbReference type="EMBL" id="CM002298">
    <property type="protein sequence ID" value="ESW03924.1"/>
    <property type="molecule type" value="Genomic_DNA"/>
</dbReference>
<feature type="transmembrane region" description="Helical" evidence="1">
    <location>
        <begin position="12"/>
        <end position="30"/>
    </location>
</feature>
<feature type="transmembrane region" description="Helical" evidence="1">
    <location>
        <begin position="73"/>
        <end position="100"/>
    </location>
</feature>
<dbReference type="STRING" id="3885.V7AEG8"/>
<keyword evidence="1" id="KW-0812">Transmembrane</keyword>
<keyword evidence="1" id="KW-1133">Transmembrane helix</keyword>
<dbReference type="OrthoDB" id="1922814at2759"/>
<sequence>MAISKDTPLGLAYIIVIIALILPQTAAHIVSIQESVVGDHTIRVDPTDNFKKYRGGYDITNIHYWISVIFTGIYGYAIGVVWLFCGMMCGLFWIIITFCCQSHDGRRKIKKNLLCNCKSCHFSPIALAISFIMLIMVASVVVYVGSANFHFQARTSVNIIVKIADDASEIVHNATRVLGDIEKNLESSITADVFTKLNSTANRMDDAVDDVVEKTWTRRHTVNKAFKVVLVITILIITLNLVAVPIFSVFGVKMFWRPFYVFVILCWLMTVVCWLIFGLYFFLENFSDDTCTVLESFKENPYNNTLSSTIPCAKLLSAKTFLQKIAAAISYVVHEVNKNAGTLLPKGVYLCDPFSAAPEYSYQPEMCKPNTIKIADIPEVLKHYTCFNDDNEKCGSSKVFINAGEYHLVETYTNLVQSILNMYPGMEQLIECQLVKEAFSQIILKHCKPLKKFSRMTWIGVMLLAVVMVFFVVLWTIRACQDHSHEPSDCSV</sequence>
<accession>V7AEG8</accession>
<feature type="transmembrane region" description="Helical" evidence="1">
    <location>
        <begin position="121"/>
        <end position="144"/>
    </location>
</feature>
<dbReference type="PANTHER" id="PTHR31414:SF18">
    <property type="entry name" value="TRANSMEMBRANE PROTEIN-RELATED"/>
    <property type="match status" value="1"/>
</dbReference>
<dbReference type="GO" id="GO:0016020">
    <property type="term" value="C:membrane"/>
    <property type="evidence" value="ECO:0007669"/>
    <property type="project" value="TreeGrafter"/>
</dbReference>
<organism evidence="2 3">
    <name type="scientific">Phaseolus vulgaris</name>
    <name type="common">Kidney bean</name>
    <name type="synonym">French bean</name>
    <dbReference type="NCBI Taxonomy" id="3885"/>
    <lineage>
        <taxon>Eukaryota</taxon>
        <taxon>Viridiplantae</taxon>
        <taxon>Streptophyta</taxon>
        <taxon>Embryophyta</taxon>
        <taxon>Tracheophyta</taxon>
        <taxon>Spermatophyta</taxon>
        <taxon>Magnoliopsida</taxon>
        <taxon>eudicotyledons</taxon>
        <taxon>Gunneridae</taxon>
        <taxon>Pentapetalae</taxon>
        <taxon>rosids</taxon>
        <taxon>fabids</taxon>
        <taxon>Fabales</taxon>
        <taxon>Fabaceae</taxon>
        <taxon>Papilionoideae</taxon>
        <taxon>50 kb inversion clade</taxon>
        <taxon>NPAAA clade</taxon>
        <taxon>indigoferoid/millettioid clade</taxon>
        <taxon>Phaseoleae</taxon>
        <taxon>Phaseolus</taxon>
    </lineage>
</organism>
<keyword evidence="1" id="KW-0472">Membrane</keyword>
<dbReference type="Proteomes" id="UP000000226">
    <property type="component" value="Chromosome 11"/>
</dbReference>
<feature type="transmembrane region" description="Helical" evidence="1">
    <location>
        <begin position="228"/>
        <end position="252"/>
    </location>
</feature>
<evidence type="ECO:0000313" key="3">
    <source>
        <dbReference type="Proteomes" id="UP000000226"/>
    </source>
</evidence>